<reference evidence="3" key="1">
    <citation type="submission" date="2013-09" db="EMBL/GenBank/DDBJ databases">
        <title>The Genome Sequence of Anopheles culicifacies species A.</title>
        <authorList>
            <consortium name="The Broad Institute Genomics Platform"/>
            <person name="Neafsey D.E."/>
            <person name="Besansky N."/>
            <person name="Howell P."/>
            <person name="Walton C."/>
            <person name="Young S.K."/>
            <person name="Zeng Q."/>
            <person name="Gargeya S."/>
            <person name="Fitzgerald M."/>
            <person name="Haas B."/>
            <person name="Abouelleil A."/>
            <person name="Allen A.W."/>
            <person name="Alvarado L."/>
            <person name="Arachchi H.M."/>
            <person name="Berlin A.M."/>
            <person name="Chapman S.B."/>
            <person name="Gainer-Dewar J."/>
            <person name="Goldberg J."/>
            <person name="Griggs A."/>
            <person name="Gujja S."/>
            <person name="Hansen M."/>
            <person name="Howarth C."/>
            <person name="Imamovic A."/>
            <person name="Ireland A."/>
            <person name="Larimer J."/>
            <person name="McCowan C."/>
            <person name="Murphy C."/>
            <person name="Pearson M."/>
            <person name="Poon T.W."/>
            <person name="Priest M."/>
            <person name="Roberts A."/>
            <person name="Saif S."/>
            <person name="Shea T."/>
            <person name="Sisk P."/>
            <person name="Sykes S."/>
            <person name="Wortman J."/>
            <person name="Nusbaum C."/>
            <person name="Birren B."/>
        </authorList>
    </citation>
    <scope>NUCLEOTIDE SEQUENCE [LARGE SCALE GENOMIC DNA]</scope>
    <source>
        <strain evidence="3">A-37</strain>
    </source>
</reference>
<dbReference type="VEuPathDB" id="VectorBase:ACUA015127"/>
<evidence type="ECO:0000256" key="1">
    <source>
        <dbReference type="SAM" id="MobiDB-lite"/>
    </source>
</evidence>
<dbReference type="AlphaFoldDB" id="A0A182MCS3"/>
<evidence type="ECO:0000313" key="2">
    <source>
        <dbReference type="EnsemblMetazoa" id="ACUA015127-PA"/>
    </source>
</evidence>
<dbReference type="Proteomes" id="UP000075883">
    <property type="component" value="Unassembled WGS sequence"/>
</dbReference>
<reference evidence="2" key="2">
    <citation type="submission" date="2020-05" db="UniProtKB">
        <authorList>
            <consortium name="EnsemblMetazoa"/>
        </authorList>
    </citation>
    <scope>IDENTIFICATION</scope>
    <source>
        <strain evidence="2">A-37</strain>
    </source>
</reference>
<sequence length="223" mass="25131">METSTSTTELTSTTTTESTTSTATETSTVPVTSTSTSAPISHECTTSHFSPPLVPLKNCHCYLSCDHKNCSCRSNKTRPDLNEIDKSSNRGGVRRWISKDDVYARIFKKIQKLANAPLTSTVQETTSTTTTTTPPTTTTERKSNDIVQLPVDRRRRRKLPARQMYRNQGDPSRALDQHQGSRPNGGFKRDLAHRKSEYREQLDCAIRPWTRRCKKWKTPGNVV</sequence>
<proteinExistence type="predicted"/>
<feature type="compositionally biased region" description="Low complexity" evidence="1">
    <location>
        <begin position="121"/>
        <end position="138"/>
    </location>
</feature>
<dbReference type="EMBL" id="AXCM01010165">
    <property type="status" value="NOT_ANNOTATED_CDS"/>
    <property type="molecule type" value="Genomic_DNA"/>
</dbReference>
<protein>
    <submittedName>
        <fullName evidence="2">Uncharacterized protein</fullName>
    </submittedName>
</protein>
<evidence type="ECO:0000313" key="3">
    <source>
        <dbReference type="Proteomes" id="UP000075883"/>
    </source>
</evidence>
<feature type="region of interest" description="Disordered" evidence="1">
    <location>
        <begin position="1"/>
        <end position="47"/>
    </location>
</feature>
<name>A0A182MCS3_9DIPT</name>
<organism evidence="2 3">
    <name type="scientific">Anopheles culicifacies</name>
    <dbReference type="NCBI Taxonomy" id="139723"/>
    <lineage>
        <taxon>Eukaryota</taxon>
        <taxon>Metazoa</taxon>
        <taxon>Ecdysozoa</taxon>
        <taxon>Arthropoda</taxon>
        <taxon>Hexapoda</taxon>
        <taxon>Insecta</taxon>
        <taxon>Pterygota</taxon>
        <taxon>Neoptera</taxon>
        <taxon>Endopterygota</taxon>
        <taxon>Diptera</taxon>
        <taxon>Nematocera</taxon>
        <taxon>Culicoidea</taxon>
        <taxon>Culicidae</taxon>
        <taxon>Anophelinae</taxon>
        <taxon>Anopheles</taxon>
        <taxon>culicifacies species complex</taxon>
    </lineage>
</organism>
<dbReference type="EnsemblMetazoa" id="ACUA015127-RA">
    <property type="protein sequence ID" value="ACUA015127-PA"/>
    <property type="gene ID" value="ACUA015127"/>
</dbReference>
<feature type="region of interest" description="Disordered" evidence="1">
    <location>
        <begin position="121"/>
        <end position="193"/>
    </location>
</feature>
<keyword evidence="3" id="KW-1185">Reference proteome</keyword>
<accession>A0A182MCS3</accession>
<feature type="compositionally biased region" description="Low complexity" evidence="1">
    <location>
        <begin position="1"/>
        <end position="39"/>
    </location>
</feature>